<dbReference type="OrthoDB" id="434240at2759"/>
<dbReference type="AlphaFoldDB" id="A0A6A6AGI8"/>
<feature type="region of interest" description="Disordered" evidence="9">
    <location>
        <begin position="257"/>
        <end position="279"/>
    </location>
</feature>
<feature type="transmembrane region" description="Helical" evidence="8">
    <location>
        <begin position="477"/>
        <end position="495"/>
    </location>
</feature>
<dbReference type="GeneID" id="54407099"/>
<name>A0A6A6AGI8_9PLEO</name>
<keyword evidence="3 8" id="KW-0813">Transport</keyword>
<dbReference type="PROSITE" id="PS50850">
    <property type="entry name" value="MFS"/>
    <property type="match status" value="1"/>
</dbReference>
<dbReference type="PANTHER" id="PTHR23515">
    <property type="entry name" value="HIGH-AFFINITY NITRATE TRANSPORTER 2.3"/>
    <property type="match status" value="1"/>
</dbReference>
<feature type="transmembrane region" description="Helical" evidence="8">
    <location>
        <begin position="75"/>
        <end position="92"/>
    </location>
</feature>
<feature type="transmembrane region" description="Helical" evidence="8">
    <location>
        <begin position="448"/>
        <end position="471"/>
    </location>
</feature>
<feature type="transmembrane region" description="Helical" evidence="8">
    <location>
        <begin position="37"/>
        <end position="55"/>
    </location>
</feature>
<protein>
    <recommendedName>
        <fullName evidence="8">Nitrate/nitrite transporter</fullName>
    </recommendedName>
</protein>
<feature type="domain" description="Major facilitator superfamily (MFS) profile" evidence="10">
    <location>
        <begin position="37"/>
        <end position="500"/>
    </location>
</feature>
<proteinExistence type="inferred from homology"/>
<evidence type="ECO:0000313" key="11">
    <source>
        <dbReference type="EMBL" id="KAF2130017.1"/>
    </source>
</evidence>
<feature type="compositionally biased region" description="Basic and acidic residues" evidence="9">
    <location>
        <begin position="267"/>
        <end position="279"/>
    </location>
</feature>
<gene>
    <name evidence="11" type="ORF">P153DRAFT_356678</name>
</gene>
<dbReference type="InterPro" id="IPR044772">
    <property type="entry name" value="NO3_transporter"/>
</dbReference>
<dbReference type="InterPro" id="IPR004737">
    <property type="entry name" value="NO3_transporter_NarK/NarU-like"/>
</dbReference>
<evidence type="ECO:0000256" key="7">
    <source>
        <dbReference type="ARBA" id="ARBA00023136"/>
    </source>
</evidence>
<comment type="similarity">
    <text evidence="2 8">Belongs to the major facilitator superfamily. Nitrate/nitrite porter (TC 2.A.1.8) family.</text>
</comment>
<accession>A0A6A6AGI8</accession>
<evidence type="ECO:0000256" key="3">
    <source>
        <dbReference type="ARBA" id="ARBA00022448"/>
    </source>
</evidence>
<sequence length="504" mass="54291">MGFSIAALWRAPEINPINRKARSIPFLNPFTNTYGRTFFFSWFGFMIAFWSWYAFPPLLSDVIAKDIHMTANQVANSNVIALTATLLVRLVAGPSCDRFGPRYTFAGCLLAGAIPTFLAGCVKNAAGLYALRFFIGILGGSFVPCQVWTTGFFDKNVIGTANAITGGLGNLGGGITYFVMPAVYYALVKDGLAPHKAWRVTFVVPGILIVFVATCLILLCDDTPTGKWSERGNGLVTGPSGNTDRGIVAAGGNLMDAPRASPTGSFSKEKQGPGEEWKRDNEAQDVILDSAAGEVIQKPTFSHIIKVCFSPQTLVTAACYFCTFGAELSINSILGNYYHKNFPRMTLQKSGDWAAMFGMLNAICRPLGGMVSDLAYKYTGNNVWAKKVVLHTYGIMTGVFLIAIGVLDSKSEATMFGLVAGMAFFLEGGNGADYGLVPHVHPESNGVVSGFSGAMGNFGGIIFAIIFRYNGRNYGKVIWIIGTIIIAINLSVSWIRPVARNKAH</sequence>
<dbReference type="InterPro" id="IPR020846">
    <property type="entry name" value="MFS_dom"/>
</dbReference>
<dbReference type="InterPro" id="IPR036259">
    <property type="entry name" value="MFS_trans_sf"/>
</dbReference>
<feature type="transmembrane region" description="Helical" evidence="8">
    <location>
        <begin position="104"/>
        <end position="122"/>
    </location>
</feature>
<keyword evidence="5 8" id="KW-1133">Transmembrane helix</keyword>
<keyword evidence="8" id="KW-1003">Cell membrane</keyword>
<evidence type="ECO:0000256" key="2">
    <source>
        <dbReference type="ARBA" id="ARBA00008432"/>
    </source>
</evidence>
<feature type="transmembrane region" description="Helical" evidence="8">
    <location>
        <begin position="169"/>
        <end position="188"/>
    </location>
</feature>
<evidence type="ECO:0000256" key="5">
    <source>
        <dbReference type="ARBA" id="ARBA00022989"/>
    </source>
</evidence>
<dbReference type="Proteomes" id="UP000799771">
    <property type="component" value="Unassembled WGS sequence"/>
</dbReference>
<dbReference type="InterPro" id="IPR011701">
    <property type="entry name" value="MFS"/>
</dbReference>
<feature type="transmembrane region" description="Helical" evidence="8">
    <location>
        <begin position="388"/>
        <end position="407"/>
    </location>
</feature>
<keyword evidence="6 8" id="KW-0534">Nitrate assimilation</keyword>
<evidence type="ECO:0000256" key="6">
    <source>
        <dbReference type="ARBA" id="ARBA00023063"/>
    </source>
</evidence>
<dbReference type="Pfam" id="PF07690">
    <property type="entry name" value="MFS_1"/>
    <property type="match status" value="1"/>
</dbReference>
<reference evidence="11" key="1">
    <citation type="journal article" date="2020" name="Stud. Mycol.">
        <title>101 Dothideomycetes genomes: a test case for predicting lifestyles and emergence of pathogens.</title>
        <authorList>
            <person name="Haridas S."/>
            <person name="Albert R."/>
            <person name="Binder M."/>
            <person name="Bloem J."/>
            <person name="Labutti K."/>
            <person name="Salamov A."/>
            <person name="Andreopoulos B."/>
            <person name="Baker S."/>
            <person name="Barry K."/>
            <person name="Bills G."/>
            <person name="Bluhm B."/>
            <person name="Cannon C."/>
            <person name="Castanera R."/>
            <person name="Culley D."/>
            <person name="Daum C."/>
            <person name="Ezra D."/>
            <person name="Gonzalez J."/>
            <person name="Henrissat B."/>
            <person name="Kuo A."/>
            <person name="Liang C."/>
            <person name="Lipzen A."/>
            <person name="Lutzoni F."/>
            <person name="Magnuson J."/>
            <person name="Mondo S."/>
            <person name="Nolan M."/>
            <person name="Ohm R."/>
            <person name="Pangilinan J."/>
            <person name="Park H.-J."/>
            <person name="Ramirez L."/>
            <person name="Alfaro M."/>
            <person name="Sun H."/>
            <person name="Tritt A."/>
            <person name="Yoshinaga Y."/>
            <person name="Zwiers L.-H."/>
            <person name="Turgeon B."/>
            <person name="Goodwin S."/>
            <person name="Spatafora J."/>
            <person name="Crous P."/>
            <person name="Grigoriev I."/>
        </authorList>
    </citation>
    <scope>NUCLEOTIDE SEQUENCE</scope>
    <source>
        <strain evidence="11">CBS 119687</strain>
    </source>
</reference>
<dbReference type="EMBL" id="ML977505">
    <property type="protein sequence ID" value="KAF2130017.1"/>
    <property type="molecule type" value="Genomic_DNA"/>
</dbReference>
<evidence type="ECO:0000256" key="1">
    <source>
        <dbReference type="ARBA" id="ARBA00004141"/>
    </source>
</evidence>
<feature type="transmembrane region" description="Helical" evidence="8">
    <location>
        <begin position="129"/>
        <end position="149"/>
    </location>
</feature>
<dbReference type="GO" id="GO:0042128">
    <property type="term" value="P:nitrate assimilation"/>
    <property type="evidence" value="ECO:0007669"/>
    <property type="project" value="UniProtKB-UniRule"/>
</dbReference>
<keyword evidence="4 8" id="KW-0812">Transmembrane</keyword>
<evidence type="ECO:0000259" key="10">
    <source>
        <dbReference type="PROSITE" id="PS50850"/>
    </source>
</evidence>
<dbReference type="NCBIfam" id="TIGR00886">
    <property type="entry name" value="2A0108"/>
    <property type="match status" value="1"/>
</dbReference>
<evidence type="ECO:0000256" key="8">
    <source>
        <dbReference type="RuleBase" id="RU366033"/>
    </source>
</evidence>
<keyword evidence="12" id="KW-1185">Reference proteome</keyword>
<feature type="transmembrane region" description="Helical" evidence="8">
    <location>
        <begin position="413"/>
        <end position="436"/>
    </location>
</feature>
<dbReference type="GO" id="GO:0015113">
    <property type="term" value="F:nitrite transmembrane transporter activity"/>
    <property type="evidence" value="ECO:0007669"/>
    <property type="project" value="InterPro"/>
</dbReference>
<feature type="transmembrane region" description="Helical" evidence="8">
    <location>
        <begin position="200"/>
        <end position="219"/>
    </location>
</feature>
<dbReference type="SUPFAM" id="SSF103473">
    <property type="entry name" value="MFS general substrate transporter"/>
    <property type="match status" value="1"/>
</dbReference>
<organism evidence="11 12">
    <name type="scientific">Dothidotthia symphoricarpi CBS 119687</name>
    <dbReference type="NCBI Taxonomy" id="1392245"/>
    <lineage>
        <taxon>Eukaryota</taxon>
        <taxon>Fungi</taxon>
        <taxon>Dikarya</taxon>
        <taxon>Ascomycota</taxon>
        <taxon>Pezizomycotina</taxon>
        <taxon>Dothideomycetes</taxon>
        <taxon>Pleosporomycetidae</taxon>
        <taxon>Pleosporales</taxon>
        <taxon>Dothidotthiaceae</taxon>
        <taxon>Dothidotthia</taxon>
    </lineage>
</organism>
<keyword evidence="7 8" id="KW-0472">Membrane</keyword>
<dbReference type="RefSeq" id="XP_033524404.1">
    <property type="nucleotide sequence ID" value="XM_033666667.1"/>
</dbReference>
<evidence type="ECO:0000256" key="4">
    <source>
        <dbReference type="ARBA" id="ARBA00022692"/>
    </source>
</evidence>
<dbReference type="Gene3D" id="1.20.1250.20">
    <property type="entry name" value="MFS general substrate transporter like domains"/>
    <property type="match status" value="2"/>
</dbReference>
<evidence type="ECO:0000313" key="12">
    <source>
        <dbReference type="Proteomes" id="UP000799771"/>
    </source>
</evidence>
<comment type="subcellular location">
    <subcellularLocation>
        <location evidence="8">Cell membrane</location>
        <topology evidence="8">Multi-pass membrane protein</topology>
    </subcellularLocation>
    <subcellularLocation>
        <location evidence="1">Membrane</location>
        <topology evidence="1">Multi-pass membrane protein</topology>
    </subcellularLocation>
</comment>
<dbReference type="GO" id="GO:0015112">
    <property type="term" value="F:nitrate transmembrane transporter activity"/>
    <property type="evidence" value="ECO:0007669"/>
    <property type="project" value="UniProtKB-UniRule"/>
</dbReference>
<dbReference type="GO" id="GO:0005886">
    <property type="term" value="C:plasma membrane"/>
    <property type="evidence" value="ECO:0007669"/>
    <property type="project" value="UniProtKB-SubCell"/>
</dbReference>
<evidence type="ECO:0000256" key="9">
    <source>
        <dbReference type="SAM" id="MobiDB-lite"/>
    </source>
</evidence>